<dbReference type="RefSeq" id="WP_060476434.1">
    <property type="nucleotide sequence ID" value="NZ_CP104557.1"/>
</dbReference>
<protein>
    <submittedName>
        <fullName evidence="1">DUF4303 domain-containing protein</fullName>
    </submittedName>
</protein>
<gene>
    <name evidence="1" type="ORF">N5C08_11880</name>
</gene>
<evidence type="ECO:0000313" key="2">
    <source>
        <dbReference type="Proteomes" id="UP001064504"/>
    </source>
</evidence>
<dbReference type="EMBL" id="CP104557">
    <property type="protein sequence ID" value="UXH42178.1"/>
    <property type="molecule type" value="Genomic_DNA"/>
</dbReference>
<organism evidence="1 2">
    <name type="scientific">Pseudomonas promysalinigenes</name>
    <dbReference type="NCBI Taxonomy" id="485898"/>
    <lineage>
        <taxon>Bacteria</taxon>
        <taxon>Pseudomonadati</taxon>
        <taxon>Pseudomonadota</taxon>
        <taxon>Gammaproteobacteria</taxon>
        <taxon>Pseudomonadales</taxon>
        <taxon>Pseudomonadaceae</taxon>
        <taxon>Pseudomonas</taxon>
    </lineage>
</organism>
<dbReference type="Pfam" id="PF14136">
    <property type="entry name" value="DUF4303"/>
    <property type="match status" value="1"/>
</dbReference>
<keyword evidence="2" id="KW-1185">Reference proteome</keyword>
<dbReference type="InterPro" id="IPR025409">
    <property type="entry name" value="DUF4303"/>
</dbReference>
<dbReference type="Proteomes" id="UP001064504">
    <property type="component" value="Chromosome"/>
</dbReference>
<sequence>MDWKEFEVEILNSVKRAIQDLLEEQPSEHFYAFALYTDSSAMTVALAANSIEALELKLQEEDEEERDECRPYYQWATSEWKYEGWRSDFFRKASAELRESVFRNDIEAFRKNLYSAMTSVLGELRRSDFFHGFVLKNPTLFVSVTDDDTAELVENHSARLLNASNDYVDFIKRYEG</sequence>
<reference evidence="1" key="1">
    <citation type="submission" date="2022-09" db="EMBL/GenBank/DDBJ databases">
        <title>Complete genome sequence of Pseudomonas promysalinigenes strain RL-WG26, a newly isolated PGPR with the potential for plant salinity stress alleviation.</title>
        <authorList>
            <person name="Ren L."/>
            <person name="Wang G."/>
            <person name="Hu H."/>
        </authorList>
    </citation>
    <scope>NUCLEOTIDE SEQUENCE</scope>
    <source>
        <strain evidence="1">RL-WG26</strain>
    </source>
</reference>
<evidence type="ECO:0000313" key="1">
    <source>
        <dbReference type="EMBL" id="UXH42178.1"/>
    </source>
</evidence>
<name>A0ABY6AS98_9PSED</name>
<proteinExistence type="predicted"/>
<accession>A0ABY6AS98</accession>